<proteinExistence type="predicted"/>
<dbReference type="EMBL" id="RSED01000003">
    <property type="protein sequence ID" value="RRS05531.1"/>
    <property type="molecule type" value="Genomic_DNA"/>
</dbReference>
<sequence>MCLASIALDLNSRFPFVLAGNRDEFMARPAARLGWWEDTPGQPAILGGRDLQAGGTWMGLNAQGRLAFVTNVRNPAKEDRDAPSRGSVVPLWLRGDHSMERLWPQLAMSGYNGFNLVALDFAQGECFWVSNTARYPQRLEKGVYGVSNGHLNSPWPKVNQLKARTKAALAEADSVDDLANLLFEALADPTVAPDDELPHTGISLEWERVLSSAFIRTPDGNYGTRCSTLVITERVNKRLVTHVLERTYTAGAKMALLRRVTLKNWPPRHTMQAEQLAKLEQTLTPAALRTDERFESSDVHEEDNHALAEPVQRKTRARSLIKSARTRRPD</sequence>
<accession>A0A3R8S9Q5</accession>
<comment type="caution">
    <text evidence="2">The sequence shown here is derived from an EMBL/GenBank/DDBJ whole genome shotgun (WGS) entry which is preliminary data.</text>
</comment>
<evidence type="ECO:0000313" key="3">
    <source>
        <dbReference type="Proteomes" id="UP000269265"/>
    </source>
</evidence>
<dbReference type="PANTHER" id="PTHR17985:SF8">
    <property type="entry name" value="TRANSPORT AND GOLGI ORGANIZATION PROTEIN 2 HOMOLOG"/>
    <property type="match status" value="1"/>
</dbReference>
<evidence type="ECO:0000313" key="2">
    <source>
        <dbReference type="EMBL" id="RRS05531.1"/>
    </source>
</evidence>
<dbReference type="Pfam" id="PF05742">
    <property type="entry name" value="TANGO2"/>
    <property type="match status" value="1"/>
</dbReference>
<dbReference type="Proteomes" id="UP000269265">
    <property type="component" value="Unassembled WGS sequence"/>
</dbReference>
<protein>
    <submittedName>
        <fullName evidence="2">NRDE family protein</fullName>
    </submittedName>
</protein>
<organism evidence="2 3">
    <name type="scientific">Aquabacterium soli</name>
    <dbReference type="NCBI Taxonomy" id="2493092"/>
    <lineage>
        <taxon>Bacteria</taxon>
        <taxon>Pseudomonadati</taxon>
        <taxon>Pseudomonadota</taxon>
        <taxon>Betaproteobacteria</taxon>
        <taxon>Burkholderiales</taxon>
        <taxon>Aquabacterium</taxon>
    </lineage>
</organism>
<dbReference type="InterPro" id="IPR008551">
    <property type="entry name" value="TANGO2"/>
</dbReference>
<keyword evidence="3" id="KW-1185">Reference proteome</keyword>
<evidence type="ECO:0000256" key="1">
    <source>
        <dbReference type="SAM" id="MobiDB-lite"/>
    </source>
</evidence>
<gene>
    <name evidence="2" type="ORF">EIP75_04815</name>
</gene>
<feature type="compositionally biased region" description="Basic and acidic residues" evidence="1">
    <location>
        <begin position="291"/>
        <end position="306"/>
    </location>
</feature>
<dbReference type="AlphaFoldDB" id="A0A3R8S9Q5"/>
<dbReference type="PANTHER" id="PTHR17985">
    <property type="entry name" value="SER/THR-RICH PROTEIN T10 IN DGCR REGION"/>
    <property type="match status" value="1"/>
</dbReference>
<reference evidence="2 3" key="1">
    <citation type="submission" date="2018-12" db="EMBL/GenBank/DDBJ databases">
        <title>The whole draft genome of Aquabacterium sp. SJQ9.</title>
        <authorList>
            <person name="Sun L."/>
            <person name="Gao X."/>
            <person name="Chen W."/>
            <person name="Huang K."/>
        </authorList>
    </citation>
    <scope>NUCLEOTIDE SEQUENCE [LARGE SCALE GENOMIC DNA]</scope>
    <source>
        <strain evidence="2 3">SJQ9</strain>
    </source>
</reference>
<name>A0A3R8S9Q5_9BURK</name>
<dbReference type="RefSeq" id="WP_125242099.1">
    <property type="nucleotide sequence ID" value="NZ_RSED01000003.1"/>
</dbReference>
<dbReference type="OrthoDB" id="4380123at2"/>
<feature type="region of interest" description="Disordered" evidence="1">
    <location>
        <begin position="291"/>
        <end position="330"/>
    </location>
</feature>